<comment type="caution">
    <text evidence="2">The sequence shown here is derived from an EMBL/GenBank/DDBJ whole genome shotgun (WGS) entry which is preliminary data.</text>
</comment>
<protein>
    <submittedName>
        <fullName evidence="2">Uncharacterized protein</fullName>
    </submittedName>
</protein>
<accession>A0AA41SKZ3</accession>
<dbReference type="Proteomes" id="UP001177140">
    <property type="component" value="Unassembled WGS sequence"/>
</dbReference>
<dbReference type="PANTHER" id="PTHR35737">
    <property type="entry name" value="CRYPTIC LOCI REGULATOR"/>
    <property type="match status" value="1"/>
</dbReference>
<organism evidence="2 3">
    <name type="scientific">Papaver nudicaule</name>
    <name type="common">Iceland poppy</name>
    <dbReference type="NCBI Taxonomy" id="74823"/>
    <lineage>
        <taxon>Eukaryota</taxon>
        <taxon>Viridiplantae</taxon>
        <taxon>Streptophyta</taxon>
        <taxon>Embryophyta</taxon>
        <taxon>Tracheophyta</taxon>
        <taxon>Spermatophyta</taxon>
        <taxon>Magnoliopsida</taxon>
        <taxon>Ranunculales</taxon>
        <taxon>Papaveraceae</taxon>
        <taxon>Papaveroideae</taxon>
        <taxon>Papaver</taxon>
    </lineage>
</organism>
<dbReference type="AlphaFoldDB" id="A0AA41SKZ3"/>
<gene>
    <name evidence="2" type="ORF">MKW94_005010</name>
</gene>
<reference evidence="2" key="1">
    <citation type="submission" date="2022-03" db="EMBL/GenBank/DDBJ databases">
        <title>A functionally conserved STORR gene fusion in Papaver species that diverged 16.8 million years ago.</title>
        <authorList>
            <person name="Catania T."/>
        </authorList>
    </citation>
    <scope>NUCLEOTIDE SEQUENCE</scope>
    <source>
        <strain evidence="2">S-191538</strain>
    </source>
</reference>
<evidence type="ECO:0000313" key="3">
    <source>
        <dbReference type="Proteomes" id="UP001177140"/>
    </source>
</evidence>
<dbReference type="EMBL" id="JAJJMA010171281">
    <property type="protein sequence ID" value="MCL7036735.1"/>
    <property type="molecule type" value="Genomic_DNA"/>
</dbReference>
<sequence>MAEPEGNEWEIWNDDGFVCKRRRRRSSKICAPADDHNLTADQLTKKNQKRKKKILMKLRDEYRKEIQDWQKLSNILSTMKTPIQTSPTVTDSILPKSQKFSDEFVCQILFIDELLLQAEAQEAVILNLSNLCDAAEAMISLDKEQYKQSMMDIPLLGSPRSILVCNVCLSD</sequence>
<evidence type="ECO:0000256" key="1">
    <source>
        <dbReference type="SAM" id="Coils"/>
    </source>
</evidence>
<feature type="coiled-coil region" evidence="1">
    <location>
        <begin position="45"/>
        <end position="72"/>
    </location>
</feature>
<evidence type="ECO:0000313" key="2">
    <source>
        <dbReference type="EMBL" id="MCL7036735.1"/>
    </source>
</evidence>
<name>A0AA41SKZ3_PAPNU</name>
<keyword evidence="1" id="KW-0175">Coiled coil</keyword>
<keyword evidence="3" id="KW-1185">Reference proteome</keyword>
<dbReference type="PANTHER" id="PTHR35737:SF1">
    <property type="entry name" value="CRYPTIC LOCI REGULATOR"/>
    <property type="match status" value="1"/>
</dbReference>
<proteinExistence type="predicted"/>